<dbReference type="AlphaFoldDB" id="A0A7C9A3L8"/>
<accession>A0A7C9A3L8</accession>
<dbReference type="EMBL" id="GISG01201013">
    <property type="protein sequence ID" value="MBA4658558.1"/>
    <property type="molecule type" value="Transcribed_RNA"/>
</dbReference>
<evidence type="ECO:0000313" key="1">
    <source>
        <dbReference type="EMBL" id="MBA4658559.1"/>
    </source>
</evidence>
<name>A0A7C9A3L8_OPUST</name>
<protein>
    <submittedName>
        <fullName evidence="1">Uncharacterized protein</fullName>
    </submittedName>
</protein>
<sequence>MLEGGVLSCSACFSSSHFLSLSALVKTSSILSFGIQGLFVSQLRTISRNSSRYLLACSTAAGRAVSSFNLKNMGSPIAFNILRRSSNSPAAASSPSIYNQSWTSSSLAIKDCRSSLVETFSISSDDSIFSLVE</sequence>
<proteinExistence type="predicted"/>
<dbReference type="EMBL" id="GISG01201015">
    <property type="protein sequence ID" value="MBA4658559.1"/>
    <property type="molecule type" value="Transcribed_RNA"/>
</dbReference>
<reference evidence="1" key="2">
    <citation type="submission" date="2020-07" db="EMBL/GenBank/DDBJ databases">
        <authorList>
            <person name="Vera ALvarez R."/>
            <person name="Arias-Moreno D.M."/>
            <person name="Jimenez-Jacinto V."/>
            <person name="Jimenez-Bremont J.F."/>
            <person name="Swaminathan K."/>
            <person name="Moose S.P."/>
            <person name="Guerrero-Gonzalez M.L."/>
            <person name="Marino-Ramirez L."/>
            <person name="Landsman D."/>
            <person name="Rodriguez-Kessler M."/>
            <person name="Delgado-Sanchez P."/>
        </authorList>
    </citation>
    <scope>NUCLEOTIDE SEQUENCE</scope>
    <source>
        <tissue evidence="1">Cladode</tissue>
    </source>
</reference>
<organism evidence="1">
    <name type="scientific">Opuntia streptacantha</name>
    <name type="common">Prickly pear cactus</name>
    <name type="synonym">Opuntia cardona</name>
    <dbReference type="NCBI Taxonomy" id="393608"/>
    <lineage>
        <taxon>Eukaryota</taxon>
        <taxon>Viridiplantae</taxon>
        <taxon>Streptophyta</taxon>
        <taxon>Embryophyta</taxon>
        <taxon>Tracheophyta</taxon>
        <taxon>Spermatophyta</taxon>
        <taxon>Magnoliopsida</taxon>
        <taxon>eudicotyledons</taxon>
        <taxon>Gunneridae</taxon>
        <taxon>Pentapetalae</taxon>
        <taxon>Caryophyllales</taxon>
        <taxon>Cactineae</taxon>
        <taxon>Cactaceae</taxon>
        <taxon>Opuntioideae</taxon>
        <taxon>Opuntia</taxon>
    </lineage>
</organism>
<reference evidence="1" key="1">
    <citation type="journal article" date="2013" name="J. Plant Res.">
        <title>Effect of fungi and light on seed germination of three Opuntia species from semiarid lands of central Mexico.</title>
        <authorList>
            <person name="Delgado-Sanchez P."/>
            <person name="Jimenez-Bremont J.F."/>
            <person name="Guerrero-Gonzalez Mde L."/>
            <person name="Flores J."/>
        </authorList>
    </citation>
    <scope>NUCLEOTIDE SEQUENCE</scope>
    <source>
        <tissue evidence="1">Cladode</tissue>
    </source>
</reference>